<dbReference type="EMBL" id="RWKW01000017">
    <property type="protein sequence ID" value="RST87421.1"/>
    <property type="molecule type" value="Genomic_DNA"/>
</dbReference>
<evidence type="ECO:0000256" key="1">
    <source>
        <dbReference type="ARBA" id="ARBA00006739"/>
    </source>
</evidence>
<evidence type="ECO:0000259" key="4">
    <source>
        <dbReference type="Pfam" id="PF00535"/>
    </source>
</evidence>
<dbReference type="SUPFAM" id="SSF53448">
    <property type="entry name" value="Nucleotide-diphospho-sugar transferases"/>
    <property type="match status" value="1"/>
</dbReference>
<dbReference type="Pfam" id="PF02709">
    <property type="entry name" value="Glyco_transf_7C"/>
    <property type="match status" value="1"/>
</dbReference>
<evidence type="ECO:0000313" key="6">
    <source>
        <dbReference type="EMBL" id="RST87421.1"/>
    </source>
</evidence>
<name>A0A429Z136_9HYPH</name>
<evidence type="ECO:0000256" key="3">
    <source>
        <dbReference type="ARBA" id="ARBA00022679"/>
    </source>
</evidence>
<keyword evidence="7" id="KW-1185">Reference proteome</keyword>
<sequence>MSDKTPEISFVTTCKGRLEHLKQTLPQLAAFDGCEVVVVDFDCPDGTRHHVRANFPAVEVVEIDERPLFNASQARNAGAARARGAKLVFVDADIVLAPEFVDMVAQIPAGRYAEFDFRNDVRGTCVIDRTAFDEVAGYDEVMQGYCGEDVDLYHRLHLMGYQRHVLPQAGIARVIEHSNDERVANYGVGRKLSFAKGKLYREIKSLLMRFEMKADIDIRFRRELWKRVDDLFRSKDVFSDGAFIEIPLPKIESPPFIANCSFERSLRFTVKVDLS</sequence>
<reference evidence="6 7" key="1">
    <citation type="submission" date="2018-12" db="EMBL/GenBank/DDBJ databases">
        <title>Mesorhizobium carbonis sp. nov., isolated from coal mine water.</title>
        <authorList>
            <person name="Xin W."/>
            <person name="Xu Z."/>
            <person name="Xiang F."/>
            <person name="Zhang J."/>
            <person name="Xi L."/>
            <person name="Liu J."/>
        </authorList>
    </citation>
    <scope>NUCLEOTIDE SEQUENCE [LARGE SCALE GENOMIC DNA]</scope>
    <source>
        <strain evidence="6 7">B2.3</strain>
    </source>
</reference>
<evidence type="ECO:0000259" key="5">
    <source>
        <dbReference type="Pfam" id="PF02709"/>
    </source>
</evidence>
<dbReference type="Proteomes" id="UP000278398">
    <property type="component" value="Unassembled WGS sequence"/>
</dbReference>
<feature type="domain" description="Glycosyltransferase 2-like" evidence="4">
    <location>
        <begin position="9"/>
        <end position="104"/>
    </location>
</feature>
<dbReference type="InterPro" id="IPR029044">
    <property type="entry name" value="Nucleotide-diphossugar_trans"/>
</dbReference>
<dbReference type="Pfam" id="PF00535">
    <property type="entry name" value="Glycos_transf_2"/>
    <property type="match status" value="1"/>
</dbReference>
<keyword evidence="2" id="KW-0328">Glycosyltransferase</keyword>
<keyword evidence="3 6" id="KW-0808">Transferase</keyword>
<dbReference type="PANTHER" id="PTHR43179:SF12">
    <property type="entry name" value="GALACTOFURANOSYLTRANSFERASE GLFT2"/>
    <property type="match status" value="1"/>
</dbReference>
<dbReference type="InterPro" id="IPR027791">
    <property type="entry name" value="Galactosyl_T_C"/>
</dbReference>
<proteinExistence type="inferred from homology"/>
<dbReference type="Gene3D" id="3.90.550.10">
    <property type="entry name" value="Spore Coat Polysaccharide Biosynthesis Protein SpsA, Chain A"/>
    <property type="match status" value="1"/>
</dbReference>
<dbReference type="OrthoDB" id="9807795at2"/>
<protein>
    <submittedName>
        <fullName evidence="6">Glycosyltransferase</fullName>
    </submittedName>
</protein>
<dbReference type="PANTHER" id="PTHR43179">
    <property type="entry name" value="RHAMNOSYLTRANSFERASE WBBL"/>
    <property type="match status" value="1"/>
</dbReference>
<accession>A0A429Z136</accession>
<evidence type="ECO:0000313" key="7">
    <source>
        <dbReference type="Proteomes" id="UP000278398"/>
    </source>
</evidence>
<dbReference type="InterPro" id="IPR001173">
    <property type="entry name" value="Glyco_trans_2-like"/>
</dbReference>
<feature type="domain" description="Galactosyltransferase C-terminal" evidence="5">
    <location>
        <begin position="123"/>
        <end position="177"/>
    </location>
</feature>
<dbReference type="GO" id="GO:0016757">
    <property type="term" value="F:glycosyltransferase activity"/>
    <property type="evidence" value="ECO:0007669"/>
    <property type="project" value="UniProtKB-KW"/>
</dbReference>
<dbReference type="RefSeq" id="WP_126698456.1">
    <property type="nucleotide sequence ID" value="NZ_RWKW01000017.1"/>
</dbReference>
<comment type="caution">
    <text evidence="6">The sequence shown here is derived from an EMBL/GenBank/DDBJ whole genome shotgun (WGS) entry which is preliminary data.</text>
</comment>
<comment type="similarity">
    <text evidence="1">Belongs to the glycosyltransferase 2 family.</text>
</comment>
<dbReference type="AlphaFoldDB" id="A0A429Z136"/>
<gene>
    <name evidence="6" type="ORF">EJC49_05445</name>
</gene>
<evidence type="ECO:0000256" key="2">
    <source>
        <dbReference type="ARBA" id="ARBA00022676"/>
    </source>
</evidence>
<organism evidence="6 7">
    <name type="scientific">Aquibium carbonis</name>
    <dbReference type="NCBI Taxonomy" id="2495581"/>
    <lineage>
        <taxon>Bacteria</taxon>
        <taxon>Pseudomonadati</taxon>
        <taxon>Pseudomonadota</taxon>
        <taxon>Alphaproteobacteria</taxon>
        <taxon>Hyphomicrobiales</taxon>
        <taxon>Phyllobacteriaceae</taxon>
        <taxon>Aquibium</taxon>
    </lineage>
</organism>